<evidence type="ECO:0000313" key="1">
    <source>
        <dbReference type="EMBL" id="MFB5763290.1"/>
    </source>
</evidence>
<reference evidence="1 2" key="1">
    <citation type="submission" date="2024-09" db="EMBL/GenBank/DDBJ databases">
        <title>Paenibacillus zeirhizospherea sp. nov., isolated from surface of the maize (Zea mays) roots in a horticulture field, Hungary.</title>
        <authorList>
            <person name="Marton D."/>
            <person name="Farkas M."/>
            <person name="Bedics A."/>
            <person name="Toth E."/>
            <person name="Tancsics A."/>
            <person name="Boka K."/>
            <person name="Marati G."/>
            <person name="Kriszt B."/>
            <person name="Cserhati M."/>
        </authorList>
    </citation>
    <scope>NUCLEOTIDE SEQUENCE [LARGE SCALE GENOMIC DNA]</scope>
    <source>
        <strain evidence="1 2">JCM 18446</strain>
    </source>
</reference>
<organism evidence="1 2">
    <name type="scientific">Paenibacillus medicaginis</name>
    <dbReference type="NCBI Taxonomy" id="1470560"/>
    <lineage>
        <taxon>Bacteria</taxon>
        <taxon>Bacillati</taxon>
        <taxon>Bacillota</taxon>
        <taxon>Bacilli</taxon>
        <taxon>Bacillales</taxon>
        <taxon>Paenibacillaceae</taxon>
        <taxon>Paenibacillus</taxon>
    </lineage>
</organism>
<sequence length="84" mass="9224">MKAWCTTQGVTLNQLKYWLRTLKSRPVSTSESPASFIPLALRETTGTEVVPRLSLQIGGVRLEVQPGFDPQLLRSIVAALEAPC</sequence>
<gene>
    <name evidence="1" type="ORF">ACE5LO_23210</name>
</gene>
<keyword evidence="2" id="KW-1185">Reference proteome</keyword>
<comment type="caution">
    <text evidence="1">The sequence shown here is derived from an EMBL/GenBank/DDBJ whole genome shotgun (WGS) entry which is preliminary data.</text>
</comment>
<proteinExistence type="predicted"/>
<protein>
    <submittedName>
        <fullName evidence="1">IS66 family insertion sequence element accessory protein TnpB</fullName>
    </submittedName>
</protein>
<name>A0ABV5C6Z3_9BACL</name>
<dbReference type="NCBIfam" id="NF047593">
    <property type="entry name" value="IS66_ISAeme5_TnpA"/>
    <property type="match status" value="1"/>
</dbReference>
<accession>A0ABV5C6Z3</accession>
<dbReference type="EMBL" id="JBHIRY010000032">
    <property type="protein sequence ID" value="MFB5763290.1"/>
    <property type="molecule type" value="Genomic_DNA"/>
</dbReference>
<dbReference type="RefSeq" id="WP_375522340.1">
    <property type="nucleotide sequence ID" value="NZ_JBHIRY010000032.1"/>
</dbReference>
<dbReference type="Proteomes" id="UP001580430">
    <property type="component" value="Unassembled WGS sequence"/>
</dbReference>
<evidence type="ECO:0000313" key="2">
    <source>
        <dbReference type="Proteomes" id="UP001580430"/>
    </source>
</evidence>